<dbReference type="SUPFAM" id="SSF47240">
    <property type="entry name" value="Ferritin-like"/>
    <property type="match status" value="1"/>
</dbReference>
<accession>A0ABM7LFK9</accession>
<protein>
    <recommendedName>
        <fullName evidence="10">Demethoxyubiquinone hydroxylase family protein</fullName>
    </recommendedName>
</protein>
<evidence type="ECO:0000256" key="7">
    <source>
        <dbReference type="ARBA" id="ARBA00023136"/>
    </source>
</evidence>
<dbReference type="Pfam" id="PF03232">
    <property type="entry name" value="COQ7"/>
    <property type="match status" value="1"/>
</dbReference>
<keyword evidence="3" id="KW-0479">Metal-binding</keyword>
<dbReference type="Proteomes" id="UP001064896">
    <property type="component" value="Chromosome"/>
</dbReference>
<dbReference type="PANTHER" id="PTHR11237">
    <property type="entry name" value="COENZYME Q10 BIOSYNTHESIS PROTEIN 7"/>
    <property type="match status" value="1"/>
</dbReference>
<evidence type="ECO:0000313" key="9">
    <source>
        <dbReference type="Proteomes" id="UP001064896"/>
    </source>
</evidence>
<dbReference type="EMBL" id="AP023081">
    <property type="protein sequence ID" value="BCD88413.1"/>
    <property type="molecule type" value="Genomic_DNA"/>
</dbReference>
<gene>
    <name evidence="8" type="ORF">PSm6_48200</name>
</gene>
<dbReference type="InterPro" id="IPR009078">
    <property type="entry name" value="Ferritin-like_SF"/>
</dbReference>
<evidence type="ECO:0000256" key="4">
    <source>
        <dbReference type="ARBA" id="ARBA00023002"/>
    </source>
</evidence>
<proteinExistence type="predicted"/>
<dbReference type="PANTHER" id="PTHR11237:SF4">
    <property type="entry name" value="5-DEMETHOXYUBIQUINONE HYDROXYLASE, MITOCHONDRIAL"/>
    <property type="match status" value="1"/>
</dbReference>
<keyword evidence="7" id="KW-0472">Membrane</keyword>
<name>A0ABM7LFK9_9PSED</name>
<keyword evidence="4" id="KW-0560">Oxidoreductase</keyword>
<evidence type="ECO:0000256" key="1">
    <source>
        <dbReference type="ARBA" id="ARBA00004749"/>
    </source>
</evidence>
<evidence type="ECO:0000256" key="2">
    <source>
        <dbReference type="ARBA" id="ARBA00022688"/>
    </source>
</evidence>
<evidence type="ECO:0000256" key="5">
    <source>
        <dbReference type="ARBA" id="ARBA00023004"/>
    </source>
</evidence>
<reference evidence="8" key="1">
    <citation type="submission" date="2020-05" db="EMBL/GenBank/DDBJ databases">
        <title>Complete genome sequence of Pseudomonas sp. Sm006.</title>
        <authorList>
            <person name="Takeuchi K."/>
            <person name="Someya N."/>
        </authorList>
    </citation>
    <scope>NUCLEOTIDE SEQUENCE</scope>
    <source>
        <strain evidence="8">Sm006</strain>
    </source>
</reference>
<evidence type="ECO:0000256" key="6">
    <source>
        <dbReference type="ARBA" id="ARBA00023033"/>
    </source>
</evidence>
<dbReference type="InterPro" id="IPR011566">
    <property type="entry name" value="Ubq_synth_Coq7"/>
</dbReference>
<evidence type="ECO:0008006" key="10">
    <source>
        <dbReference type="Google" id="ProtNLM"/>
    </source>
</evidence>
<evidence type="ECO:0000256" key="3">
    <source>
        <dbReference type="ARBA" id="ARBA00022723"/>
    </source>
</evidence>
<evidence type="ECO:0000313" key="8">
    <source>
        <dbReference type="EMBL" id="BCD88413.1"/>
    </source>
</evidence>
<keyword evidence="9" id="KW-1185">Reference proteome</keyword>
<comment type="pathway">
    <text evidence="1">Cofactor biosynthesis; ubiquinone biosynthesis.</text>
</comment>
<sequence>MAVAVAARYSGREWCSEPTSSHRPPLGAPVLNTGSRFLKVNHAGEMGAVCIYSGQIFMARLMAPSLVDRLREFREHERGHREVFRAELAQRGVSRCRSYWLCAGGGLLLGLITGLLGQRAIATTTAAVEHVVLRHLDEQLATLADQDPAASACIGSILAEEQQHHDEWEELAGGHWTYSLAPLVRLSTEAVIQLGLRL</sequence>
<organism evidence="8 9">
    <name type="scientific">Pseudomonas solani</name>
    <dbReference type="NCBI Taxonomy" id="2731552"/>
    <lineage>
        <taxon>Bacteria</taxon>
        <taxon>Pseudomonadati</taxon>
        <taxon>Pseudomonadota</taxon>
        <taxon>Gammaproteobacteria</taxon>
        <taxon>Pseudomonadales</taxon>
        <taxon>Pseudomonadaceae</taxon>
        <taxon>Pseudomonas</taxon>
    </lineage>
</organism>
<keyword evidence="2" id="KW-0831">Ubiquinone biosynthesis</keyword>
<keyword evidence="5" id="KW-0408">Iron</keyword>
<keyword evidence="6" id="KW-0503">Monooxygenase</keyword>